<dbReference type="EMBL" id="CAEQ01001370">
    <property type="protein sequence ID" value="CCD14063.1"/>
    <property type="molecule type" value="Genomic_DNA"/>
</dbReference>
<dbReference type="VEuPathDB" id="TriTrypDB:TcIL3000_0_47310"/>
<accession>F9WA08</accession>
<feature type="coiled-coil region" evidence="1">
    <location>
        <begin position="470"/>
        <end position="515"/>
    </location>
</feature>
<name>F9WA08_TRYCI</name>
<evidence type="ECO:0000313" key="3">
    <source>
        <dbReference type="Proteomes" id="UP000000702"/>
    </source>
</evidence>
<dbReference type="Proteomes" id="UP000000702">
    <property type="component" value="Unassembled WGS sequence"/>
</dbReference>
<sequence length="854" mass="99395">MRGKRKSPALDAERMEAVRQAELRKHEEEQERLRQLELAARQALEEEWRNAIESHRKRQMEMEHTIREREMHLEYERRERELQDRLRGKEMEVVELRAKLCGLQQGVSSLQQERDSLLRRLSMMGNELELAQVKSVERDTMIERTNSECGVKLREMDEVRSALKEELQQLRIDHEKLKRAYDDMESQFKTAKETYLANADERLEVVDPQSTDAESVLLLKVLNEEVEKHRETVRLLQAELERKGRDEEKSSVLITLLNSQLENAREEAKRLHETSKGRLTQLESVQGLLDSEKEKARNLHRDLDVAHAEATVERKQLNLEIGVHKKQVEDLTKLLEITREELANVKSQFETHRVNAMEREQGDLQVNIALKGEVEQLKKDFNKANDELRTVTEEAYSTKAVLRAEVDSLKVRLQRLQENAERNERESFETIAVLRASEERLLDEKKFSAKNHEEAVLAFREEIRTLCCERDAYKSQVEEITAKKIESEKELYQRLLRMTANHDRLHEELERLTSSYSVREKEFLENAIFSNAEKETLRAKTVELTDTLERRKEEHANHVQNITNELVNLRQRLDAEISRYNKALMEEKERAEEAERKIQELEAQKEGYVRDIDLLGRKREDIEKTLKSEIRDLRTELSAARRTIERFEATVGDFTFKSVQEANERLQREVQHQREKIVKLNETITSMKVESTVMETYKEKMLAEQNEKYSVHIQHLERLRQMINPIFFEMRSILEKNGLAGTLRRDLDAFDEHVRRSRAVTSQSVATPRGCVEGKCAVGASHAATCDPAAAVVDGSDGVSLSSSAACKTLPAVGRLGSVEEEKTERTMLVPQKPMTAPPQTQEHGYRYVLPRLS</sequence>
<protein>
    <submittedName>
        <fullName evidence="2">WGS project CAEQ00000000 data, annotated contig 1915</fullName>
    </submittedName>
</protein>
<keyword evidence="3" id="KW-1185">Reference proteome</keyword>
<feature type="coiled-coil region" evidence="1">
    <location>
        <begin position="153"/>
        <end position="194"/>
    </location>
</feature>
<feature type="coiled-coil region" evidence="1">
    <location>
        <begin position="219"/>
        <end position="426"/>
    </location>
</feature>
<dbReference type="OMA" id="TERYKAT"/>
<feature type="coiled-coil region" evidence="1">
    <location>
        <begin position="545"/>
        <end position="683"/>
    </location>
</feature>
<reference evidence="3" key="1">
    <citation type="submission" date="2011-07" db="EMBL/GenBank/DDBJ databases">
        <title>Divergent evolution of antigenic variation in African trypanosomes.</title>
        <authorList>
            <person name="Jackson A.P."/>
            <person name="Berry A."/>
            <person name="Allison H.C."/>
            <person name="Burton P."/>
            <person name="Anderson J."/>
            <person name="Aslett M."/>
            <person name="Brown R."/>
            <person name="Corton N."/>
            <person name="Harris D."/>
            <person name="Hauser H."/>
            <person name="Gamble J."/>
            <person name="Gilderthorp R."/>
            <person name="McQuillan J."/>
            <person name="Quail M.A."/>
            <person name="Sanders M."/>
            <person name="Van Tonder A."/>
            <person name="Ginger M.L."/>
            <person name="Donelson J.E."/>
            <person name="Field M.C."/>
            <person name="Barry J.D."/>
            <person name="Berriman M."/>
            <person name="Hertz-Fowler C."/>
        </authorList>
    </citation>
    <scope>NUCLEOTIDE SEQUENCE [LARGE SCALE GENOMIC DNA]</scope>
    <source>
        <strain evidence="3">IL3000</strain>
    </source>
</reference>
<keyword evidence="1" id="KW-0175">Coiled coil</keyword>
<proteinExistence type="predicted"/>
<reference evidence="2 3" key="2">
    <citation type="journal article" date="2012" name="Proc. Natl. Acad. Sci. U.S.A.">
        <title>Antigenic diversity is generated by distinct evolutionary mechanisms in African trypanosome species.</title>
        <authorList>
            <person name="Jackson A.P."/>
            <person name="Berry A."/>
            <person name="Aslett M."/>
            <person name="Allison H.C."/>
            <person name="Burton P."/>
            <person name="Vavrova-Anderson J."/>
            <person name="Brown R."/>
            <person name="Browne H."/>
            <person name="Corton N."/>
            <person name="Hauser H."/>
            <person name="Gamble J."/>
            <person name="Gilderthorp R."/>
            <person name="Marcello L."/>
            <person name="McQuillan J."/>
            <person name="Otto T.D."/>
            <person name="Quail M.A."/>
            <person name="Sanders M.J."/>
            <person name="van Tonder A."/>
            <person name="Ginger M.L."/>
            <person name="Field M.C."/>
            <person name="Barry J.D."/>
            <person name="Hertz-Fowler C."/>
            <person name="Berriman M."/>
        </authorList>
    </citation>
    <scope>NUCLEOTIDE SEQUENCE [LARGE SCALE GENOMIC DNA]</scope>
    <source>
        <strain evidence="2 3">IL3000</strain>
    </source>
</reference>
<feature type="coiled-coil region" evidence="1">
    <location>
        <begin position="12"/>
        <end position="46"/>
    </location>
</feature>
<organism evidence="2 3">
    <name type="scientific">Trypanosoma congolense (strain IL3000)</name>
    <dbReference type="NCBI Taxonomy" id="1068625"/>
    <lineage>
        <taxon>Eukaryota</taxon>
        <taxon>Discoba</taxon>
        <taxon>Euglenozoa</taxon>
        <taxon>Kinetoplastea</taxon>
        <taxon>Metakinetoplastina</taxon>
        <taxon>Trypanosomatida</taxon>
        <taxon>Trypanosomatidae</taxon>
        <taxon>Trypanosoma</taxon>
        <taxon>Nannomonas</taxon>
    </lineage>
</organism>
<gene>
    <name evidence="2" type="ORF">TCIL3000_0_47310</name>
</gene>
<evidence type="ECO:0000256" key="1">
    <source>
        <dbReference type="SAM" id="Coils"/>
    </source>
</evidence>
<dbReference type="AlphaFoldDB" id="F9WA08"/>
<feature type="coiled-coil region" evidence="1">
    <location>
        <begin position="72"/>
        <end position="99"/>
    </location>
</feature>
<evidence type="ECO:0000313" key="2">
    <source>
        <dbReference type="EMBL" id="CCD14063.1"/>
    </source>
</evidence>
<comment type="caution">
    <text evidence="2">The sequence shown here is derived from an EMBL/GenBank/DDBJ whole genome shotgun (WGS) entry which is preliminary data.</text>
</comment>